<dbReference type="RefSeq" id="WP_148869728.1">
    <property type="nucleotide sequence ID" value="NZ_VNIA01000002.1"/>
</dbReference>
<dbReference type="PANTHER" id="PTHR33734:SF22">
    <property type="entry name" value="MEMBRANE-BOUND LYTIC MUREIN TRANSGLYCOSYLASE D"/>
    <property type="match status" value="1"/>
</dbReference>
<dbReference type="PANTHER" id="PTHR33734">
    <property type="entry name" value="LYSM DOMAIN-CONTAINING GPI-ANCHORED PROTEIN 2"/>
    <property type="match status" value="1"/>
</dbReference>
<dbReference type="CDD" id="cd00118">
    <property type="entry name" value="LysM"/>
    <property type="match status" value="2"/>
</dbReference>
<reference evidence="3 4" key="1">
    <citation type="submission" date="2019-07" db="EMBL/GenBank/DDBJ databases">
        <title>Genomic Encyclopedia of Type Strains, Phase IV (KMG-IV): sequencing the most valuable type-strain genomes for metagenomic binning, comparative biology and taxonomic classification.</title>
        <authorList>
            <person name="Goeker M."/>
        </authorList>
    </citation>
    <scope>NUCLEOTIDE SEQUENCE [LARGE SCALE GENOMIC DNA]</scope>
    <source>
        <strain evidence="3 4">DSM 18961</strain>
    </source>
</reference>
<gene>
    <name evidence="3" type="ORF">C7447_102243</name>
</gene>
<dbReference type="PROSITE" id="PS51782">
    <property type="entry name" value="LYSM"/>
    <property type="match status" value="2"/>
</dbReference>
<dbReference type="SUPFAM" id="SSF54106">
    <property type="entry name" value="LysM domain"/>
    <property type="match status" value="2"/>
</dbReference>
<feature type="signal peptide" evidence="1">
    <location>
        <begin position="1"/>
        <end position="18"/>
    </location>
</feature>
<dbReference type="AlphaFoldDB" id="A0A5S5DT22"/>
<feature type="chain" id="PRO_5024282138" evidence="1">
    <location>
        <begin position="19"/>
        <end position="184"/>
    </location>
</feature>
<dbReference type="Proteomes" id="UP000323136">
    <property type="component" value="Unassembled WGS sequence"/>
</dbReference>
<protein>
    <submittedName>
        <fullName evidence="3">LysM repeat protein</fullName>
    </submittedName>
</protein>
<keyword evidence="4" id="KW-1185">Reference proteome</keyword>
<comment type="caution">
    <text evidence="3">The sequence shown here is derived from an EMBL/GenBank/DDBJ whole genome shotgun (WGS) entry which is preliminary data.</text>
</comment>
<evidence type="ECO:0000313" key="3">
    <source>
        <dbReference type="EMBL" id="TYP98925.1"/>
    </source>
</evidence>
<keyword evidence="1" id="KW-0732">Signal</keyword>
<dbReference type="InterPro" id="IPR018392">
    <property type="entry name" value="LysM"/>
</dbReference>
<dbReference type="InterPro" id="IPR036779">
    <property type="entry name" value="LysM_dom_sf"/>
</dbReference>
<feature type="domain" description="LysM" evidence="2">
    <location>
        <begin position="139"/>
        <end position="182"/>
    </location>
</feature>
<dbReference type="EMBL" id="VNIA01000002">
    <property type="protein sequence ID" value="TYP98925.1"/>
    <property type="molecule type" value="Genomic_DNA"/>
</dbReference>
<evidence type="ECO:0000313" key="4">
    <source>
        <dbReference type="Proteomes" id="UP000323136"/>
    </source>
</evidence>
<dbReference type="OrthoDB" id="2149800at2"/>
<organism evidence="3 4">
    <name type="scientific">Tenacibaculum adriaticum</name>
    <dbReference type="NCBI Taxonomy" id="413713"/>
    <lineage>
        <taxon>Bacteria</taxon>
        <taxon>Pseudomonadati</taxon>
        <taxon>Bacteroidota</taxon>
        <taxon>Flavobacteriia</taxon>
        <taxon>Flavobacteriales</taxon>
        <taxon>Flavobacteriaceae</taxon>
        <taxon>Tenacibaculum</taxon>
    </lineage>
</organism>
<accession>A0A5S5DT22</accession>
<name>A0A5S5DT22_9FLAO</name>
<dbReference type="Gene3D" id="3.10.350.10">
    <property type="entry name" value="LysM domain"/>
    <property type="match status" value="2"/>
</dbReference>
<evidence type="ECO:0000259" key="2">
    <source>
        <dbReference type="PROSITE" id="PS51782"/>
    </source>
</evidence>
<dbReference type="Pfam" id="PF01476">
    <property type="entry name" value="LysM"/>
    <property type="match status" value="2"/>
</dbReference>
<proteinExistence type="predicted"/>
<dbReference type="GO" id="GO:0008932">
    <property type="term" value="F:lytic endotransglycosylase activity"/>
    <property type="evidence" value="ECO:0007669"/>
    <property type="project" value="TreeGrafter"/>
</dbReference>
<feature type="domain" description="LysM" evidence="2">
    <location>
        <begin position="68"/>
        <end position="112"/>
    </location>
</feature>
<sequence length="184" mass="21132">MKRIIAFCVLLFCFTAFSQERELPEGWDKILLEGKIAYMNLVTGDVSTMFPEHAAKKPETIVEYDPTVFHKVEKGETLSTIARKYNMNLAELYKLNNLENFDTIEVGQEIVLGYEDEKDSQNKVHKTEGNTFTDTSSRKLHSVKSGETLFKISKKYNIPVSKLKQINNLQTNNIFVGQQLKVQF</sequence>
<dbReference type="SMART" id="SM00257">
    <property type="entry name" value="LysM"/>
    <property type="match status" value="2"/>
</dbReference>
<evidence type="ECO:0000256" key="1">
    <source>
        <dbReference type="SAM" id="SignalP"/>
    </source>
</evidence>